<comment type="caution">
    <text evidence="2">The sequence shown here is derived from an EMBL/GenBank/DDBJ whole genome shotgun (WGS) entry which is preliminary data.</text>
</comment>
<keyword evidence="1" id="KW-0460">Magnesium</keyword>
<dbReference type="PANTHER" id="PTHR16222">
    <property type="entry name" value="ADP-RIBOSYLGLYCOHYDROLASE"/>
    <property type="match status" value="1"/>
</dbReference>
<dbReference type="Pfam" id="PF03747">
    <property type="entry name" value="ADP_ribosyl_GH"/>
    <property type="match status" value="1"/>
</dbReference>
<dbReference type="RefSeq" id="WP_118336079.1">
    <property type="nucleotide sequence ID" value="NZ_AP025567.1"/>
</dbReference>
<keyword evidence="3" id="KW-1185">Reference proteome</keyword>
<dbReference type="Gene3D" id="1.10.4080.10">
    <property type="entry name" value="ADP-ribosylation/Crystallin J1"/>
    <property type="match status" value="1"/>
</dbReference>
<dbReference type="PANTHER" id="PTHR16222:SF12">
    <property type="entry name" value="ADP-RIBOSYLGLYCOHYDROLASE-RELATED"/>
    <property type="match status" value="1"/>
</dbReference>
<dbReference type="STRING" id="1776384.GCA_900086585_01992"/>
<accession>A0A415DYH4</accession>
<dbReference type="OrthoDB" id="9798107at2"/>
<dbReference type="GO" id="GO:0046872">
    <property type="term" value="F:metal ion binding"/>
    <property type="evidence" value="ECO:0007669"/>
    <property type="project" value="UniProtKB-KW"/>
</dbReference>
<dbReference type="InterPro" id="IPR050792">
    <property type="entry name" value="ADP-ribosylglycohydrolase"/>
</dbReference>
<dbReference type="InterPro" id="IPR036705">
    <property type="entry name" value="Ribosyl_crysJ1_sf"/>
</dbReference>
<protein>
    <recommendedName>
        <fullName evidence="4">ADP-ribosylglycohydrolase family protein</fullName>
    </recommendedName>
</protein>
<evidence type="ECO:0000313" key="3">
    <source>
        <dbReference type="Proteomes" id="UP000284841"/>
    </source>
</evidence>
<comment type="cofactor">
    <cofactor evidence="1">
        <name>Mg(2+)</name>
        <dbReference type="ChEBI" id="CHEBI:18420"/>
    </cofactor>
    <text evidence="1">Binds 2 magnesium ions per subunit.</text>
</comment>
<dbReference type="AlphaFoldDB" id="A0A415DYH4"/>
<feature type="binding site" evidence="1">
    <location>
        <position position="34"/>
    </location>
    <ligand>
        <name>Mg(2+)</name>
        <dbReference type="ChEBI" id="CHEBI:18420"/>
        <label>1</label>
    </ligand>
</feature>
<dbReference type="InterPro" id="IPR005502">
    <property type="entry name" value="Ribosyl_crysJ1"/>
</dbReference>
<feature type="binding site" evidence="1">
    <location>
        <position position="221"/>
    </location>
    <ligand>
        <name>Mg(2+)</name>
        <dbReference type="ChEBI" id="CHEBI:18420"/>
        <label>1</label>
    </ligand>
</feature>
<evidence type="ECO:0000313" key="2">
    <source>
        <dbReference type="EMBL" id="RHJ85909.1"/>
    </source>
</evidence>
<name>A0A415DYH4_9FIRM</name>
<dbReference type="EMBL" id="QRMS01000004">
    <property type="protein sequence ID" value="RHJ85909.1"/>
    <property type="molecule type" value="Genomic_DNA"/>
</dbReference>
<reference evidence="2 3" key="1">
    <citation type="submission" date="2018-08" db="EMBL/GenBank/DDBJ databases">
        <title>A genome reference for cultivated species of the human gut microbiota.</title>
        <authorList>
            <person name="Zou Y."/>
            <person name="Xue W."/>
            <person name="Luo G."/>
        </authorList>
    </citation>
    <scope>NUCLEOTIDE SEQUENCE [LARGE SCALE GENOMIC DNA]</scope>
    <source>
        <strain evidence="2 3">AM07-24</strain>
    </source>
</reference>
<evidence type="ECO:0000256" key="1">
    <source>
        <dbReference type="PIRSR" id="PIRSR605502-1"/>
    </source>
</evidence>
<feature type="binding site" evidence="1">
    <location>
        <position position="36"/>
    </location>
    <ligand>
        <name>Mg(2+)</name>
        <dbReference type="ChEBI" id="CHEBI:18420"/>
        <label>1</label>
    </ligand>
</feature>
<feature type="binding site" evidence="1">
    <location>
        <position position="35"/>
    </location>
    <ligand>
        <name>Mg(2+)</name>
        <dbReference type="ChEBI" id="CHEBI:18420"/>
        <label>1</label>
    </ligand>
</feature>
<feature type="binding site" evidence="1">
    <location>
        <position position="218"/>
    </location>
    <ligand>
        <name>Mg(2+)</name>
        <dbReference type="ChEBI" id="CHEBI:18420"/>
        <label>1</label>
    </ligand>
</feature>
<keyword evidence="1" id="KW-0479">Metal-binding</keyword>
<evidence type="ECO:0008006" key="4">
    <source>
        <dbReference type="Google" id="ProtNLM"/>
    </source>
</evidence>
<proteinExistence type="predicted"/>
<sequence>MLGAIIGDIVGSVYEFDNIKTKDFPLFREDCRFTDDTVMTIAVRNALRIYDKEKDIQSFQAALIAEMQRLGRKYADRGYGGRFAKWLWMEDPKPYGSYGNGAAMRVSPVGEYASSLEEALKLAKASALVSHDHPEGIKGAQAAAAAVFLARQEGWGKARIKNFIEGEFYRLDFTLAEIRETYTFDVSCQGSVPQALACFFEGESFEDVIRNCISIGGDCDTTAAIAGSIAEGYYGLPEEIVERARTYLGEIEEEM</sequence>
<dbReference type="SUPFAM" id="SSF101478">
    <property type="entry name" value="ADP-ribosylglycohydrolase"/>
    <property type="match status" value="1"/>
</dbReference>
<gene>
    <name evidence="2" type="ORF">DW099_13765</name>
</gene>
<feature type="binding site" evidence="1">
    <location>
        <position position="220"/>
    </location>
    <ligand>
        <name>Mg(2+)</name>
        <dbReference type="ChEBI" id="CHEBI:18420"/>
        <label>1</label>
    </ligand>
</feature>
<organism evidence="2 3">
    <name type="scientific">Emergencia timonensis</name>
    <dbReference type="NCBI Taxonomy" id="1776384"/>
    <lineage>
        <taxon>Bacteria</taxon>
        <taxon>Bacillati</taxon>
        <taxon>Bacillota</taxon>
        <taxon>Clostridia</taxon>
        <taxon>Peptostreptococcales</taxon>
        <taxon>Anaerovoracaceae</taxon>
        <taxon>Emergencia</taxon>
    </lineage>
</organism>
<dbReference type="Proteomes" id="UP000284841">
    <property type="component" value="Unassembled WGS sequence"/>
</dbReference>